<evidence type="ECO:0000313" key="3">
    <source>
        <dbReference type="Proteomes" id="UP001196980"/>
    </source>
</evidence>
<dbReference type="Pfam" id="PF12705">
    <property type="entry name" value="PDDEXK_1"/>
    <property type="match status" value="1"/>
</dbReference>
<proteinExistence type="predicted"/>
<gene>
    <name evidence="2" type="ORF">HWQ67_13565</name>
</gene>
<evidence type="ECO:0000259" key="1">
    <source>
        <dbReference type="Pfam" id="PF12705"/>
    </source>
</evidence>
<accession>A0ABS6S186</accession>
<feature type="domain" description="PD-(D/E)XK endonuclease-like" evidence="1">
    <location>
        <begin position="20"/>
        <end position="243"/>
    </location>
</feature>
<organism evidence="2 3">
    <name type="scientific">Candidatus Magnetobacterium casense</name>
    <dbReference type="NCBI Taxonomy" id="1455061"/>
    <lineage>
        <taxon>Bacteria</taxon>
        <taxon>Pseudomonadati</taxon>
        <taxon>Nitrospirota</taxon>
        <taxon>Thermodesulfovibrionia</taxon>
        <taxon>Thermodesulfovibrionales</taxon>
        <taxon>Candidatus Magnetobacteriaceae</taxon>
        <taxon>Candidatus Magnetobacterium</taxon>
    </lineage>
</organism>
<dbReference type="InterPro" id="IPR038726">
    <property type="entry name" value="PDDEXK_AddAB-type"/>
</dbReference>
<feature type="non-terminal residue" evidence="2">
    <location>
        <position position="1"/>
    </location>
</feature>
<comment type="caution">
    <text evidence="2">The sequence shown here is derived from an EMBL/GenBank/DDBJ whole genome shotgun (WGS) entry which is preliminary data.</text>
</comment>
<protein>
    <submittedName>
        <fullName evidence="2">PD-(D/E)XK nuclease family protein</fullName>
    </submittedName>
</protein>
<dbReference type="Proteomes" id="UP001196980">
    <property type="component" value="Unassembled WGS sequence"/>
</dbReference>
<name>A0ABS6S186_9BACT</name>
<dbReference type="EMBL" id="JABXWD010000295">
    <property type="protein sequence ID" value="MBV6342612.1"/>
    <property type="molecule type" value="Genomic_DNA"/>
</dbReference>
<keyword evidence="3" id="KW-1185">Reference proteome</keyword>
<dbReference type="RefSeq" id="WP_218253228.1">
    <property type="nucleotide sequence ID" value="NZ_JABXWD010000295.1"/>
</dbReference>
<sequence>MSTTPETVESLFQTAVTPACSPSALLTLLKCPRMFLLQNRLRLSRRGYFSESLIIGRLYHAARAAAVIDPNTHGDTEIAREAALITDEVSSSADLDTGRLPNGQTLDQVLVTIRKSEELACAMSRVAKKVFPWPETPADVWETTSEVPYHYTNDLGVEFSGRFDAVTKHYSPELKRDEIWVMEHKTTSLDIPTFFETARFDLQFRVYAAALRQLYGNSPYPAGVILEALNKPSIRQKKTETRDAYIQRVMDWYCGTGEYETERASREISPVYHREALRFPVADPELDFLFTEFEVYAKKNPSIVCLFPKYPHSCVKFIKSVCPFLPLCNVDPGSWPGLLKCGLFVQKGHDNVNHDTPDSE</sequence>
<evidence type="ECO:0000313" key="2">
    <source>
        <dbReference type="EMBL" id="MBV6342612.1"/>
    </source>
</evidence>
<reference evidence="2 3" key="1">
    <citation type="journal article" date="2020" name="J Geophys Res Biogeosci">
        <title>Magnetotaxis as an Adaptation to Enable Bacterial Shuttling of Microbial Sulfur and Sulfur Cycling Across Aquatic Oxic#Anoxic Interfaces.</title>
        <authorList>
            <person name="Li J."/>
            <person name="Liu P."/>
            <person name="Wang J."/>
            <person name="Roberts A.P."/>
            <person name="Pan Y."/>
        </authorList>
    </citation>
    <scope>NUCLEOTIDE SEQUENCE [LARGE SCALE GENOMIC DNA]</scope>
    <source>
        <strain evidence="2 3">MYR-1_YQ</strain>
    </source>
</reference>